<dbReference type="SUPFAM" id="SSF158446">
    <property type="entry name" value="IVS-encoded protein-like"/>
    <property type="match status" value="1"/>
</dbReference>
<dbReference type="EMBL" id="FOFY01000009">
    <property type="protein sequence ID" value="SER11627.1"/>
    <property type="molecule type" value="Genomic_DNA"/>
</dbReference>
<dbReference type="KEGG" id="mpw:MPR_2252"/>
<comment type="caution">
    <text evidence="1">The sequence shown here is derived from an EMBL/GenBank/DDBJ whole genome shotgun (WGS) entry which is preliminary data.</text>
</comment>
<reference evidence="1 2" key="1">
    <citation type="submission" date="2016-10" db="EMBL/GenBank/DDBJ databases">
        <authorList>
            <person name="Varghese N."/>
            <person name="Submissions S."/>
        </authorList>
    </citation>
    <scope>NUCLEOTIDE SEQUENCE [LARGE SCALE GENOMIC DNA]</scope>
    <source>
        <strain evidence="2">DSM 19823 / KCTC 23066 / CCTCC M 208030 / D25</strain>
    </source>
</reference>
<proteinExistence type="predicted"/>
<keyword evidence="2" id="KW-1185">Reference proteome</keyword>
<protein>
    <submittedName>
        <fullName evidence="1">23S rRNA-intervening sequence protein</fullName>
    </submittedName>
</protein>
<dbReference type="RefSeq" id="WP_074761253.1">
    <property type="nucleotide sequence ID" value="NZ_CP010817.1"/>
</dbReference>
<evidence type="ECO:0000313" key="2">
    <source>
        <dbReference type="Proteomes" id="UP000183496"/>
    </source>
</evidence>
<evidence type="ECO:0000313" key="1">
    <source>
        <dbReference type="EMBL" id="SER11627.1"/>
    </source>
</evidence>
<sequence>MLKKEPKKTLEAWEKAMDLVTYLYKESVVDQSSDHADLIAHIRERVLKIPLSIELSTFENCILSDQLESTRRECALLHTCLMLAKDLGVLEEEIIDTLIERIETVNELVSGLIEEEENEWDKLLLRI</sequence>
<organism evidence="1 2">
    <name type="scientific">Myroides profundi</name>
    <dbReference type="NCBI Taxonomy" id="480520"/>
    <lineage>
        <taxon>Bacteria</taxon>
        <taxon>Pseudomonadati</taxon>
        <taxon>Bacteroidota</taxon>
        <taxon>Flavobacteriia</taxon>
        <taxon>Flavobacteriales</taxon>
        <taxon>Flavobacteriaceae</taxon>
        <taxon>Myroides</taxon>
    </lineage>
</organism>
<gene>
    <name evidence="1" type="ORF">SAMN04488089_109140</name>
</gene>
<dbReference type="AlphaFoldDB" id="A0AAJ4W6T1"/>
<dbReference type="InterPro" id="IPR036583">
    <property type="entry name" value="23S_rRNA_IVS_sf"/>
</dbReference>
<accession>A0AAJ4W6T1</accession>
<dbReference type="Proteomes" id="UP000183496">
    <property type="component" value="Unassembled WGS sequence"/>
</dbReference>
<name>A0AAJ4W6T1_MYRPR</name>
<dbReference type="Gene3D" id="1.20.1440.60">
    <property type="entry name" value="23S rRNA-intervening sequence"/>
    <property type="match status" value="1"/>
</dbReference>